<dbReference type="AlphaFoldDB" id="A0A6C0B3S9"/>
<dbReference type="InterPro" id="IPR003959">
    <property type="entry name" value="ATPase_AAA_core"/>
</dbReference>
<dbReference type="Gene3D" id="3.40.50.300">
    <property type="entry name" value="P-loop containing nucleotide triphosphate hydrolases"/>
    <property type="match status" value="1"/>
</dbReference>
<keyword evidence="3" id="KW-0067">ATP-binding</keyword>
<sequence>MYSNIYNPQIGGAASKAADGEISDADGWDDLRSTFLDKLTDQDKLRGFIENFSKFYLQKRNKYAKLAETAQSNLDQKFDNVAKNGQICSDTYMRGLKDTPVMRKTIDAKNDPTGEARNEAGFATFVQKANGELVDAWVNEWMKGQSDVILNGNLSSIKYVSLKDLIDKKISSLNTDNPANLQKFKENMLEFLDYCDNLSTKVESKIRHRCVTYLVELASRTIDGECENNFGPFNYILKGQPGVGKSHTAKIISELLKKSQLLAKGDLKNIKKPDIIGQYIGTTAPLLYDKYSDALECVIFIDEAYSIAGPKRADMQQHDPFGEEAIGAIVDFSSEHGCLFAQIAAGYPAEMESQFLEVNTGLRRRFEGGVYTLNRAGFQDVLKIANSVTGRLFKTLIESDNTPKTVSPVMLRETVKTIFKHQQIHLFSLFLWLFNFTSTEILYNEITSLRSKPDIWLYDKGAIAITTDVSHPPSDSSTTYVDGLYSIGARRPRDMFKESIESSLSDFPITSPDIISDITNLFIKFDIKQTNGTVKTAFFNILKYGSYSEELDSRKPFGYNVNDLGIQWFFLSFLLEKVSGIKDGDMFKQQASAFMGISRIMVTKYGTEDEQNYEQFFQPDDRQHNKLLQYLSQMIKRYSTQTELDLLTKVGISRVGNSIIIHDKLKWFSNIFNQHCTPISAQSINGFMLVLYNKMLVEFDLLSILKKEKMHRRFTQFSIQDIHYMQSTRGTFEKYLNEDNLLNTLFIEDLDHRHLGIQGYMDIAYICGKYDKTSIGWVFSDVTPEERRDAHEHSFTAVATKSLLNLGIRGIWTDDISFWEKKRPGEFCTIRLGDSTFYGEFLKCVANEAPNDKCGIVYIDPAATNAMRRVVSKENLEPFYISRIKKFQEFLASLHAELAELELVGILPINRGPTGIHGLMCIDNVGAEGGRNFTDTVTRILNDDVRTEYKGGFVYFKRSTST</sequence>
<dbReference type="Pfam" id="PF00004">
    <property type="entry name" value="AAA"/>
    <property type="match status" value="1"/>
</dbReference>
<dbReference type="PANTHER" id="PTHR43392">
    <property type="entry name" value="AAA-TYPE ATPASE FAMILY PROTEIN / ANKYRIN REPEAT FAMILY PROTEIN"/>
    <property type="match status" value="1"/>
</dbReference>
<comment type="similarity">
    <text evidence="1">Belongs to the CbxX/CfxQ family.</text>
</comment>
<evidence type="ECO:0000259" key="4">
    <source>
        <dbReference type="Pfam" id="PF00004"/>
    </source>
</evidence>
<protein>
    <recommendedName>
        <fullName evidence="4">ATPase AAA-type core domain-containing protein</fullName>
    </recommendedName>
</protein>
<organism evidence="5">
    <name type="scientific">viral metagenome</name>
    <dbReference type="NCBI Taxonomy" id="1070528"/>
    <lineage>
        <taxon>unclassified sequences</taxon>
        <taxon>metagenomes</taxon>
        <taxon>organismal metagenomes</taxon>
    </lineage>
</organism>
<dbReference type="GO" id="GO:0016887">
    <property type="term" value="F:ATP hydrolysis activity"/>
    <property type="evidence" value="ECO:0007669"/>
    <property type="project" value="InterPro"/>
</dbReference>
<dbReference type="InterPro" id="IPR000641">
    <property type="entry name" value="CbxX/CfxQ"/>
</dbReference>
<proteinExistence type="inferred from homology"/>
<evidence type="ECO:0000313" key="5">
    <source>
        <dbReference type="EMBL" id="QHS86877.1"/>
    </source>
</evidence>
<dbReference type="GO" id="GO:0005524">
    <property type="term" value="F:ATP binding"/>
    <property type="evidence" value="ECO:0007669"/>
    <property type="project" value="UniProtKB-KW"/>
</dbReference>
<dbReference type="SUPFAM" id="SSF52540">
    <property type="entry name" value="P-loop containing nucleoside triphosphate hydrolases"/>
    <property type="match status" value="1"/>
</dbReference>
<accession>A0A6C0B3S9</accession>
<dbReference type="EMBL" id="MN739064">
    <property type="protein sequence ID" value="QHS86877.1"/>
    <property type="molecule type" value="Genomic_DNA"/>
</dbReference>
<dbReference type="InterPro" id="IPR027417">
    <property type="entry name" value="P-loop_NTPase"/>
</dbReference>
<evidence type="ECO:0000256" key="1">
    <source>
        <dbReference type="ARBA" id="ARBA00010378"/>
    </source>
</evidence>
<dbReference type="InterPro" id="IPR050773">
    <property type="entry name" value="CbxX/CfxQ_RuBisCO_ESX"/>
</dbReference>
<feature type="domain" description="ATPase AAA-type core" evidence="4">
    <location>
        <begin position="236"/>
        <end position="319"/>
    </location>
</feature>
<keyword evidence="2" id="KW-0547">Nucleotide-binding</keyword>
<name>A0A6C0B3S9_9ZZZZ</name>
<dbReference type="PANTHER" id="PTHR43392:SF2">
    <property type="entry name" value="AAA-TYPE ATPASE FAMILY PROTEIN _ ANKYRIN REPEAT FAMILY PROTEIN"/>
    <property type="match status" value="1"/>
</dbReference>
<dbReference type="PRINTS" id="PR00819">
    <property type="entry name" value="CBXCFQXSUPER"/>
</dbReference>
<evidence type="ECO:0000256" key="2">
    <source>
        <dbReference type="ARBA" id="ARBA00022741"/>
    </source>
</evidence>
<evidence type="ECO:0000256" key="3">
    <source>
        <dbReference type="ARBA" id="ARBA00022840"/>
    </source>
</evidence>
<reference evidence="5" key="1">
    <citation type="journal article" date="2020" name="Nature">
        <title>Giant virus diversity and host interactions through global metagenomics.</title>
        <authorList>
            <person name="Schulz F."/>
            <person name="Roux S."/>
            <person name="Paez-Espino D."/>
            <person name="Jungbluth S."/>
            <person name="Walsh D.A."/>
            <person name="Denef V.J."/>
            <person name="McMahon K.D."/>
            <person name="Konstantinidis K.T."/>
            <person name="Eloe-Fadrosh E.A."/>
            <person name="Kyrpides N.C."/>
            <person name="Woyke T."/>
        </authorList>
    </citation>
    <scope>NUCLEOTIDE SEQUENCE</scope>
    <source>
        <strain evidence="5">GVMAG-M-3300009422-16</strain>
    </source>
</reference>